<proteinExistence type="predicted"/>
<sequence length="409" mass="45820">MPLYPERVAEQLEANKAEIHRFTHDDTRVVEVYRDRLRDAVTESQAAVRDAVGDDRDSYPGAVPTREWDAVSGPVVPFDASVPWDNHEAVNEFAADVLAGVSTVAADGSEIGPTREFTVPLGLVQTAWCRNGHSPSRDYEEDVSTRLLVPADLTEDRDDGRRYVDGQAPAHERYREEARTIIDCIERFTDVTPPPVVLYDGPLVPSFANTFAPDVRDEYYREPMAMVLAASEHHGVPVVGYTAGSGSTNLAKLLRRRYPDVLGDRPFVADSRILDPFIDHWGDRSQLFSNRQDGAVDALTTQYRGEEYAFWDDVLFAYLNVPGGDALDRVELPGWVLQDDRAEYVFDVVRAEAGVGRGYPEILQQADANAVLDTGAKNRFLALVQEFADEHDLPIEWDAKALSKERRRR</sequence>
<reference evidence="2 3" key="1">
    <citation type="submission" date="2020-05" db="EMBL/GenBank/DDBJ databases">
        <title>Halorubrum RHB-C sp.nov., an extremely halophilic archaeon isolated from solar salt farm.</title>
        <authorList>
            <person name="Ho H."/>
            <person name="Danganan R.E."/>
            <person name="Dedeles G.R."/>
            <person name="Kim S.-G."/>
        </authorList>
    </citation>
    <scope>NUCLEOTIDE SEQUENCE [LARGE SCALE GENOMIC DNA]</scope>
    <source>
        <strain evidence="2 3">RHB-C</strain>
    </source>
</reference>
<evidence type="ECO:0000259" key="1">
    <source>
        <dbReference type="SMART" id="SM00933"/>
    </source>
</evidence>
<evidence type="ECO:0000313" key="2">
    <source>
        <dbReference type="EMBL" id="QKG93525.1"/>
    </source>
</evidence>
<dbReference type="EMBL" id="CP053941">
    <property type="protein sequence ID" value="QKG93525.1"/>
    <property type="molecule type" value="Genomic_DNA"/>
</dbReference>
<keyword evidence="3" id="KW-1185">Reference proteome</keyword>
<evidence type="ECO:0000313" key="3">
    <source>
        <dbReference type="Proteomes" id="UP000505020"/>
    </source>
</evidence>
<dbReference type="Pfam" id="PF09376">
    <property type="entry name" value="NurA"/>
    <property type="match status" value="1"/>
</dbReference>
<feature type="domain" description="NurA" evidence="1">
    <location>
        <begin position="101"/>
        <end position="372"/>
    </location>
</feature>
<dbReference type="AlphaFoldDB" id="A0A7D3YBG5"/>
<dbReference type="SMART" id="SM00933">
    <property type="entry name" value="NurA"/>
    <property type="match status" value="1"/>
</dbReference>
<organism evidence="2 3">
    <name type="scientific">Halorubrum salinarum</name>
    <dbReference type="NCBI Taxonomy" id="2739057"/>
    <lineage>
        <taxon>Archaea</taxon>
        <taxon>Methanobacteriati</taxon>
        <taxon>Methanobacteriota</taxon>
        <taxon>Stenosarchaea group</taxon>
        <taxon>Halobacteria</taxon>
        <taxon>Halobacteriales</taxon>
        <taxon>Haloferacaceae</taxon>
        <taxon>Halorubrum</taxon>
    </lineage>
</organism>
<dbReference type="InterPro" id="IPR018977">
    <property type="entry name" value="NurA_domain"/>
</dbReference>
<accession>A0A7D3YBG5</accession>
<protein>
    <submittedName>
        <fullName evidence="2">DNA double-strand break repair nuclease NurA</fullName>
    </submittedName>
</protein>
<name>A0A7D3YBG5_9EURY</name>
<dbReference type="Proteomes" id="UP000505020">
    <property type="component" value="Chromosome"/>
</dbReference>
<dbReference type="KEGG" id="hsai:HPS36_11860"/>
<dbReference type="GeneID" id="55595708"/>
<gene>
    <name evidence="2" type="ORF">HPS36_11860</name>
</gene>
<dbReference type="RefSeq" id="WP_173230298.1">
    <property type="nucleotide sequence ID" value="NZ_CP053941.1"/>
</dbReference>